<proteinExistence type="predicted"/>
<evidence type="ECO:0000256" key="1">
    <source>
        <dbReference type="ARBA" id="ARBA00022723"/>
    </source>
</evidence>
<name>D3S3E7_FERPA</name>
<keyword evidence="2" id="KW-0456">Lyase</keyword>
<dbReference type="HOGENOM" id="CLU_065901_2_1_2"/>
<accession>D3S3E7</accession>
<dbReference type="eggNOG" id="arCOG02246">
    <property type="taxonomic scope" value="Archaea"/>
</dbReference>
<reference evidence="4" key="1">
    <citation type="submission" date="2010-02" db="EMBL/GenBank/DDBJ databases">
        <title>Complete sequence of Ferroglobus placidus DSM 10642.</title>
        <authorList>
            <consortium name="US DOE Joint Genome Institute"/>
            <person name="Lucas S."/>
            <person name="Copeland A."/>
            <person name="Lapidus A."/>
            <person name="Cheng J.-F."/>
            <person name="Bruce D."/>
            <person name="Goodwin L."/>
            <person name="Pitluck S."/>
            <person name="Saunders E."/>
            <person name="Brettin T."/>
            <person name="Detter J.C."/>
            <person name="Han C."/>
            <person name="Tapia R."/>
            <person name="Larimer F."/>
            <person name="Land M."/>
            <person name="Hauser L."/>
            <person name="Kyrpides N."/>
            <person name="Ivanova N."/>
            <person name="Holmes D."/>
            <person name="Lovley D."/>
            <person name="Kyrpides N."/>
            <person name="Anderson I.J."/>
            <person name="Woyke T."/>
        </authorList>
    </citation>
    <scope>NUCLEOTIDE SEQUENCE [LARGE SCALE GENOMIC DNA]</scope>
    <source>
        <strain evidence="4">DSM 10642 / AEDII12DO</strain>
    </source>
</reference>
<protein>
    <submittedName>
        <fullName evidence="3">Cobalamin (Vitamin B12) biosynthesis CbiX protein</fullName>
    </submittedName>
</protein>
<gene>
    <name evidence="3" type="ordered locus">Ferp_0608</name>
</gene>
<keyword evidence="1" id="KW-0479">Metal-binding</keyword>
<dbReference type="GO" id="GO:0016829">
    <property type="term" value="F:lyase activity"/>
    <property type="evidence" value="ECO:0007669"/>
    <property type="project" value="UniProtKB-KW"/>
</dbReference>
<evidence type="ECO:0000256" key="2">
    <source>
        <dbReference type="ARBA" id="ARBA00023239"/>
    </source>
</evidence>
<dbReference type="AlphaFoldDB" id="D3S3E7"/>
<sequence length="123" mass="14062">MKGLLIVGHGSEKSHYAKVMEIHKERIEKMGIFDEVEICYVARNRKPTPDEAVRKMKSDEIYVVPILISKGIHFTEDLPAFFNFKPGQREGVFDGKRIVICDPIGEDRFVTLAIINAVFKLLE</sequence>
<dbReference type="Pfam" id="PF01903">
    <property type="entry name" value="CbiX"/>
    <property type="match status" value="1"/>
</dbReference>
<dbReference type="OrthoDB" id="11653at2157"/>
<dbReference type="PaxDb" id="589924-Ferp_0608"/>
<dbReference type="SUPFAM" id="SSF53800">
    <property type="entry name" value="Chelatase"/>
    <property type="match status" value="1"/>
</dbReference>
<reference evidence="3 4" key="2">
    <citation type="journal article" date="2011" name="Stand. Genomic Sci.">
        <title>Complete genome sequence of Ferroglobus placidus AEDII12DO.</title>
        <authorList>
            <person name="Anderson I."/>
            <person name="Risso C."/>
            <person name="Holmes D."/>
            <person name="Lucas S."/>
            <person name="Copeland A."/>
            <person name="Lapidus A."/>
            <person name="Cheng J.F."/>
            <person name="Bruce D."/>
            <person name="Goodwin L."/>
            <person name="Pitluck S."/>
            <person name="Saunders E."/>
            <person name="Brettin T."/>
            <person name="Detter J.C."/>
            <person name="Han C."/>
            <person name="Tapia R."/>
            <person name="Larimer F."/>
            <person name="Land M."/>
            <person name="Hauser L."/>
            <person name="Woyke T."/>
            <person name="Lovley D."/>
            <person name="Kyrpides N."/>
            <person name="Ivanova N."/>
        </authorList>
    </citation>
    <scope>NUCLEOTIDE SEQUENCE [LARGE SCALE GENOMIC DNA]</scope>
    <source>
        <strain evidence="4">DSM 10642 / AEDII12DO</strain>
    </source>
</reference>
<keyword evidence="4" id="KW-1185">Reference proteome</keyword>
<dbReference type="RefSeq" id="WP_012965126.1">
    <property type="nucleotide sequence ID" value="NC_013849.1"/>
</dbReference>
<dbReference type="Proteomes" id="UP000002613">
    <property type="component" value="Chromosome"/>
</dbReference>
<dbReference type="InterPro" id="IPR002762">
    <property type="entry name" value="CbiX-like"/>
</dbReference>
<dbReference type="EMBL" id="CP001899">
    <property type="protein sequence ID" value="ADC64780.1"/>
    <property type="molecule type" value="Genomic_DNA"/>
</dbReference>
<organism evidence="3 4">
    <name type="scientific">Ferroglobus placidus (strain DSM 10642 / AEDII12DO)</name>
    <dbReference type="NCBI Taxonomy" id="589924"/>
    <lineage>
        <taxon>Archaea</taxon>
        <taxon>Methanobacteriati</taxon>
        <taxon>Methanobacteriota</taxon>
        <taxon>Archaeoglobi</taxon>
        <taxon>Archaeoglobales</taxon>
        <taxon>Archaeoglobaceae</taxon>
        <taxon>Ferroglobus</taxon>
    </lineage>
</organism>
<dbReference type="KEGG" id="fpl:Ferp_0608"/>
<evidence type="ECO:0000313" key="4">
    <source>
        <dbReference type="Proteomes" id="UP000002613"/>
    </source>
</evidence>
<dbReference type="STRING" id="589924.Ferp_0608"/>
<dbReference type="GeneID" id="8778110"/>
<dbReference type="Gene3D" id="3.40.50.1400">
    <property type="match status" value="1"/>
</dbReference>
<dbReference type="GO" id="GO:0046872">
    <property type="term" value="F:metal ion binding"/>
    <property type="evidence" value="ECO:0007669"/>
    <property type="project" value="UniProtKB-KW"/>
</dbReference>
<evidence type="ECO:0000313" key="3">
    <source>
        <dbReference type="EMBL" id="ADC64780.1"/>
    </source>
</evidence>
<dbReference type="CDD" id="cd03416">
    <property type="entry name" value="CbiX_SirB_N"/>
    <property type="match status" value="1"/>
</dbReference>